<dbReference type="SUPFAM" id="SSF56925">
    <property type="entry name" value="OMPA-like"/>
    <property type="match status" value="1"/>
</dbReference>
<evidence type="ECO:0000256" key="1">
    <source>
        <dbReference type="ARBA" id="ARBA00004571"/>
    </source>
</evidence>
<dbReference type="InterPro" id="IPR050330">
    <property type="entry name" value="Bact_OuterMem_StrucFunc"/>
</dbReference>
<dbReference type="Gene3D" id="2.40.160.20">
    <property type="match status" value="1"/>
</dbReference>
<dbReference type="InterPro" id="IPR027385">
    <property type="entry name" value="Beta-barrel_OMP"/>
</dbReference>
<evidence type="ECO:0000256" key="4">
    <source>
        <dbReference type="ARBA" id="ARBA00022692"/>
    </source>
</evidence>
<accession>A0ABV1CTB9</accession>
<evidence type="ECO:0000256" key="6">
    <source>
        <dbReference type="ARBA" id="ARBA00023065"/>
    </source>
</evidence>
<dbReference type="Proteomes" id="UP001433088">
    <property type="component" value="Unassembled WGS sequence"/>
</dbReference>
<organism evidence="14 15">
    <name type="scientific">Megasphaera intestinihominis</name>
    <dbReference type="NCBI Taxonomy" id="3133159"/>
    <lineage>
        <taxon>Bacteria</taxon>
        <taxon>Bacillati</taxon>
        <taxon>Bacillota</taxon>
        <taxon>Negativicutes</taxon>
        <taxon>Veillonellales</taxon>
        <taxon>Veillonellaceae</taxon>
        <taxon>Megasphaera</taxon>
    </lineage>
</organism>
<evidence type="ECO:0000256" key="3">
    <source>
        <dbReference type="ARBA" id="ARBA00022452"/>
    </source>
</evidence>
<evidence type="ECO:0000256" key="10">
    <source>
        <dbReference type="PROSITE-ProRule" id="PRU00473"/>
    </source>
</evidence>
<feature type="signal peptide" evidence="12">
    <location>
        <begin position="1"/>
        <end position="23"/>
    </location>
</feature>
<keyword evidence="5 12" id="KW-0732">Signal</keyword>
<evidence type="ECO:0000256" key="11">
    <source>
        <dbReference type="SAM" id="MobiDB-lite"/>
    </source>
</evidence>
<keyword evidence="2" id="KW-0813">Transport</keyword>
<dbReference type="InterPro" id="IPR006665">
    <property type="entry name" value="OmpA-like"/>
</dbReference>
<protein>
    <submittedName>
        <fullName evidence="14">Outer membrane beta-barrel protein</fullName>
    </submittedName>
</protein>
<evidence type="ECO:0000313" key="14">
    <source>
        <dbReference type="EMBL" id="MEQ2421405.1"/>
    </source>
</evidence>
<feature type="domain" description="OmpA-like" evidence="13">
    <location>
        <begin position="256"/>
        <end position="371"/>
    </location>
</feature>
<comment type="subcellular location">
    <subcellularLocation>
        <location evidence="1">Cell outer membrane</location>
        <topology evidence="1">Multi-pass membrane protein</topology>
    </subcellularLocation>
</comment>
<reference evidence="14 15" key="1">
    <citation type="submission" date="2024-03" db="EMBL/GenBank/DDBJ databases">
        <title>Human intestinal bacterial collection.</title>
        <authorList>
            <person name="Pauvert C."/>
            <person name="Hitch T.C.A."/>
            <person name="Clavel T."/>
        </authorList>
    </citation>
    <scope>NUCLEOTIDE SEQUENCE [LARGE SCALE GENOMIC DNA]</scope>
    <source>
        <strain evidence="14 15">CLA-AA-H81</strain>
    </source>
</reference>
<evidence type="ECO:0000259" key="13">
    <source>
        <dbReference type="PROSITE" id="PS51123"/>
    </source>
</evidence>
<keyword evidence="6" id="KW-0406">Ion transport</keyword>
<dbReference type="EMBL" id="JBBMEU010000004">
    <property type="protein sequence ID" value="MEQ2421405.1"/>
    <property type="molecule type" value="Genomic_DNA"/>
</dbReference>
<dbReference type="InterPro" id="IPR011250">
    <property type="entry name" value="OMP/PagP_B-barrel"/>
</dbReference>
<keyword evidence="15" id="KW-1185">Reference proteome</keyword>
<dbReference type="PANTHER" id="PTHR30329">
    <property type="entry name" value="STATOR ELEMENT OF FLAGELLAR MOTOR COMPLEX"/>
    <property type="match status" value="1"/>
</dbReference>
<proteinExistence type="predicted"/>
<name>A0ABV1CTB9_9FIRM</name>
<keyword evidence="8 10" id="KW-0472">Membrane</keyword>
<dbReference type="InterPro" id="IPR036737">
    <property type="entry name" value="OmpA-like_sf"/>
</dbReference>
<dbReference type="PROSITE" id="PS51257">
    <property type="entry name" value="PROKAR_LIPOPROTEIN"/>
    <property type="match status" value="1"/>
</dbReference>
<comment type="caution">
    <text evidence="14">The sequence shown here is derived from an EMBL/GenBank/DDBJ whole genome shotgun (WGS) entry which is preliminary data.</text>
</comment>
<keyword evidence="3" id="KW-1134">Transmembrane beta strand</keyword>
<dbReference type="Gene3D" id="3.30.1330.60">
    <property type="entry name" value="OmpA-like domain"/>
    <property type="match status" value="1"/>
</dbReference>
<evidence type="ECO:0000256" key="5">
    <source>
        <dbReference type="ARBA" id="ARBA00022729"/>
    </source>
</evidence>
<dbReference type="RefSeq" id="WP_349173097.1">
    <property type="nucleotide sequence ID" value="NZ_JBBMEU010000004.1"/>
</dbReference>
<dbReference type="PROSITE" id="PS51123">
    <property type="entry name" value="OMPA_2"/>
    <property type="match status" value="1"/>
</dbReference>
<evidence type="ECO:0000256" key="8">
    <source>
        <dbReference type="ARBA" id="ARBA00023136"/>
    </source>
</evidence>
<dbReference type="SUPFAM" id="SSF103088">
    <property type="entry name" value="OmpA-like"/>
    <property type="match status" value="1"/>
</dbReference>
<evidence type="ECO:0000256" key="9">
    <source>
        <dbReference type="ARBA" id="ARBA00023237"/>
    </source>
</evidence>
<evidence type="ECO:0000256" key="7">
    <source>
        <dbReference type="ARBA" id="ARBA00023114"/>
    </source>
</evidence>
<gene>
    <name evidence="14" type="ORF">WMO23_01465</name>
</gene>
<evidence type="ECO:0000256" key="12">
    <source>
        <dbReference type="SAM" id="SignalP"/>
    </source>
</evidence>
<keyword evidence="7" id="KW-0626">Porin</keyword>
<dbReference type="PANTHER" id="PTHR30329:SF21">
    <property type="entry name" value="LIPOPROTEIN YIAD-RELATED"/>
    <property type="match status" value="1"/>
</dbReference>
<feature type="compositionally biased region" description="Basic and acidic residues" evidence="11">
    <location>
        <begin position="356"/>
        <end position="371"/>
    </location>
</feature>
<dbReference type="Pfam" id="PF13505">
    <property type="entry name" value="OMP_b-brl"/>
    <property type="match status" value="1"/>
</dbReference>
<evidence type="ECO:0000256" key="2">
    <source>
        <dbReference type="ARBA" id="ARBA00022448"/>
    </source>
</evidence>
<dbReference type="CDD" id="cd07185">
    <property type="entry name" value="OmpA_C-like"/>
    <property type="match status" value="1"/>
</dbReference>
<keyword evidence="9" id="KW-0998">Cell outer membrane</keyword>
<feature type="region of interest" description="Disordered" evidence="11">
    <location>
        <begin position="332"/>
        <end position="371"/>
    </location>
</feature>
<sequence length="371" mass="40884">MMKKKSLVLAAVMAACATSFAFATPQTQWNQGQWQLDLGAWNPKASVDSSNWAKDEWKGGQEDTDSKWDFQGGLGYGLSDKWALQYNYYGLKTKSDNNKSYKTDGDEHEVNLVYSINKNFAAYAGWNRIKNDLGGDANDTNNVAQIGLIAKAPLAKNLDFYAKGAVGTKKTTMWEAGLGYSITPDLDISAGYRYLNTKLADEGDNTLGALKDDANISYKGFIAGLSYRFGGGHKEAPAPEPVYTPEPTPAPVVETPVQKNDYYVESVHFGFDEDQPLPSERAKMDHFVQVAKANTNDTFKLVGNTDAKGSDAYNDDLSKRRVDNVAAYAESQGIPATQMQLDYKGKTDPVSTNDTDQGRADNRRVDIWQNH</sequence>
<dbReference type="Pfam" id="PF00691">
    <property type="entry name" value="OmpA"/>
    <property type="match status" value="1"/>
</dbReference>
<dbReference type="InterPro" id="IPR006664">
    <property type="entry name" value="OMP_bac"/>
</dbReference>
<feature type="chain" id="PRO_5046788930" evidence="12">
    <location>
        <begin position="24"/>
        <end position="371"/>
    </location>
</feature>
<evidence type="ECO:0000313" key="15">
    <source>
        <dbReference type="Proteomes" id="UP001433088"/>
    </source>
</evidence>
<dbReference type="PRINTS" id="PR01021">
    <property type="entry name" value="OMPADOMAIN"/>
</dbReference>
<keyword evidence="4" id="KW-0812">Transmembrane</keyword>